<dbReference type="GO" id="GO:0070154">
    <property type="term" value="P:mitochondrial lysyl-tRNA aminoacylation"/>
    <property type="evidence" value="ECO:0007669"/>
    <property type="project" value="TreeGrafter"/>
</dbReference>
<dbReference type="InterPro" id="IPR018149">
    <property type="entry name" value="Lys-tRNA-synth_II_C"/>
</dbReference>
<evidence type="ECO:0000313" key="11">
    <source>
        <dbReference type="Proteomes" id="UP000277580"/>
    </source>
</evidence>
<dbReference type="InterPro" id="IPR002313">
    <property type="entry name" value="Lys-tRNA-ligase_II"/>
</dbReference>
<dbReference type="Pfam" id="PF01336">
    <property type="entry name" value="tRNA_anti-codon"/>
    <property type="match status" value="1"/>
</dbReference>
<keyword evidence="4" id="KW-0067">ATP-binding</keyword>
<evidence type="ECO:0000256" key="7">
    <source>
        <dbReference type="ARBA" id="ARBA00048573"/>
    </source>
</evidence>
<dbReference type="SUPFAM" id="SSF55681">
    <property type="entry name" value="Class II aaRS and biotin synthetases"/>
    <property type="match status" value="1"/>
</dbReference>
<evidence type="ECO:0000256" key="6">
    <source>
        <dbReference type="ARBA" id="ARBA00030563"/>
    </source>
</evidence>
<dbReference type="Pfam" id="PF00152">
    <property type="entry name" value="tRNA-synt_2"/>
    <property type="match status" value="1"/>
</dbReference>
<protein>
    <recommendedName>
        <fullName evidence="1 8">Lysine--tRNA ligase</fullName>
        <ecNumber evidence="1 8">6.1.1.6</ecNumber>
    </recommendedName>
    <alternativeName>
        <fullName evidence="6 8">Lysyl-tRNA synthetase</fullName>
    </alternativeName>
</protein>
<evidence type="ECO:0000256" key="8">
    <source>
        <dbReference type="RuleBase" id="RU003748"/>
    </source>
</evidence>
<dbReference type="Proteomes" id="UP000277580">
    <property type="component" value="Unassembled WGS sequence"/>
</dbReference>
<dbReference type="STRING" id="1392247.A0A3N4L0T5"/>
<dbReference type="GO" id="GO:0000049">
    <property type="term" value="F:tRNA binding"/>
    <property type="evidence" value="ECO:0007669"/>
    <property type="project" value="TreeGrafter"/>
</dbReference>
<keyword evidence="11" id="KW-1185">Reference proteome</keyword>
<accession>A0A3N4L0T5</accession>
<evidence type="ECO:0000256" key="5">
    <source>
        <dbReference type="ARBA" id="ARBA00023146"/>
    </source>
</evidence>
<dbReference type="InParanoid" id="A0A3N4L0T5"/>
<dbReference type="EMBL" id="ML119119">
    <property type="protein sequence ID" value="RPB14171.1"/>
    <property type="molecule type" value="Genomic_DNA"/>
</dbReference>
<evidence type="ECO:0000259" key="9">
    <source>
        <dbReference type="PROSITE" id="PS50862"/>
    </source>
</evidence>
<gene>
    <name evidence="10" type="ORF">P167DRAFT_552680</name>
</gene>
<sequence>MFFLCVKGRINNYRDVSSKLIFYDLVQDGAKLQAVFNYSRVGGSVDDFRNTAMLTRIGDIVSVTGHPGRTPAGELSLFAKAHMDVLSPCLHTPPTRILSQEKRHQNRHIDLMVSPTATQILRLRSHIIQHLREQFLDRNFVEVQTPIIAEEAGGAVARPFLTEATAYRGKKLALRIAPELWLKRLVIGGMDRVFEIGTQFRNEGIDATHNPEFTTCEFYQAYAGLEDLLGFTETLFSTLAQKVRVLKEEKFKNLDQLETGFDSPFKRLEFIPALEQAMGKPLPDLDTQPEEDVRAQLRSLMRELGIAEPESPTVPRILDKLSGTYLEPLCQEPTFITHHPEALSPLAKTSIRDNRRVTERFELIIGGKELVNAYEEENSPIEQRRKFQMQLQWKDEENSTPEVEGGVDEVYCAALEWGLPPTGGWGLGVDRLCMLFAGVDKISEVLTFGGLRGAVNQGGVQHQQRETKEE</sequence>
<dbReference type="OrthoDB" id="21243at2759"/>
<dbReference type="InterPro" id="IPR044136">
    <property type="entry name" value="Lys-tRNA-ligase_II_N"/>
</dbReference>
<dbReference type="PROSITE" id="PS50862">
    <property type="entry name" value="AA_TRNA_LIGASE_II"/>
    <property type="match status" value="1"/>
</dbReference>
<dbReference type="EC" id="6.1.1.6" evidence="1 8"/>
<evidence type="ECO:0000256" key="1">
    <source>
        <dbReference type="ARBA" id="ARBA00013166"/>
    </source>
</evidence>
<dbReference type="PANTHER" id="PTHR42918">
    <property type="entry name" value="LYSYL-TRNA SYNTHETASE"/>
    <property type="match status" value="1"/>
</dbReference>
<keyword evidence="2" id="KW-0436">Ligase</keyword>
<dbReference type="GO" id="GO:0004824">
    <property type="term" value="F:lysine-tRNA ligase activity"/>
    <property type="evidence" value="ECO:0007669"/>
    <property type="project" value="UniProtKB-EC"/>
</dbReference>
<dbReference type="InterPro" id="IPR004364">
    <property type="entry name" value="Aa-tRNA-synt_II"/>
</dbReference>
<dbReference type="NCBIfam" id="TIGR00499">
    <property type="entry name" value="lysS_bact"/>
    <property type="match status" value="1"/>
</dbReference>
<dbReference type="PRINTS" id="PR00982">
    <property type="entry name" value="TRNASYNTHLYS"/>
</dbReference>
<evidence type="ECO:0000313" key="10">
    <source>
        <dbReference type="EMBL" id="RPB14171.1"/>
    </source>
</evidence>
<dbReference type="Gene3D" id="3.30.930.10">
    <property type="entry name" value="Bira Bifunctional Protein, Domain 2"/>
    <property type="match status" value="1"/>
</dbReference>
<keyword evidence="5" id="KW-0030">Aminoacyl-tRNA synthetase</keyword>
<dbReference type="InterPro" id="IPR006195">
    <property type="entry name" value="aa-tRNA-synth_II"/>
</dbReference>
<dbReference type="AlphaFoldDB" id="A0A3N4L0T5"/>
<evidence type="ECO:0000256" key="2">
    <source>
        <dbReference type="ARBA" id="ARBA00022598"/>
    </source>
</evidence>
<proteinExistence type="predicted"/>
<dbReference type="InterPro" id="IPR004365">
    <property type="entry name" value="NA-bd_OB_tRNA"/>
</dbReference>
<dbReference type="GO" id="GO:0005524">
    <property type="term" value="F:ATP binding"/>
    <property type="evidence" value="ECO:0007669"/>
    <property type="project" value="UniProtKB-KW"/>
</dbReference>
<dbReference type="CDD" id="cd04322">
    <property type="entry name" value="LysRS_N"/>
    <property type="match status" value="1"/>
</dbReference>
<dbReference type="InterPro" id="IPR012340">
    <property type="entry name" value="NA-bd_OB-fold"/>
</dbReference>
<dbReference type="SUPFAM" id="SSF50249">
    <property type="entry name" value="Nucleic acid-binding proteins"/>
    <property type="match status" value="1"/>
</dbReference>
<dbReference type="GO" id="GO:0005739">
    <property type="term" value="C:mitochondrion"/>
    <property type="evidence" value="ECO:0007669"/>
    <property type="project" value="TreeGrafter"/>
</dbReference>
<dbReference type="PANTHER" id="PTHR42918:SF5">
    <property type="entry name" value="LYSINE--TRNA LIGASE, MITOCHONDRIAL"/>
    <property type="match status" value="1"/>
</dbReference>
<name>A0A3N4L0T5_9PEZI</name>
<keyword evidence="3" id="KW-0547">Nucleotide-binding</keyword>
<reference evidence="10 11" key="1">
    <citation type="journal article" date="2018" name="Nat. Ecol. Evol.">
        <title>Pezizomycetes genomes reveal the molecular basis of ectomycorrhizal truffle lifestyle.</title>
        <authorList>
            <person name="Murat C."/>
            <person name="Payen T."/>
            <person name="Noel B."/>
            <person name="Kuo A."/>
            <person name="Morin E."/>
            <person name="Chen J."/>
            <person name="Kohler A."/>
            <person name="Krizsan K."/>
            <person name="Balestrini R."/>
            <person name="Da Silva C."/>
            <person name="Montanini B."/>
            <person name="Hainaut M."/>
            <person name="Levati E."/>
            <person name="Barry K.W."/>
            <person name="Belfiori B."/>
            <person name="Cichocki N."/>
            <person name="Clum A."/>
            <person name="Dockter R.B."/>
            <person name="Fauchery L."/>
            <person name="Guy J."/>
            <person name="Iotti M."/>
            <person name="Le Tacon F."/>
            <person name="Lindquist E.A."/>
            <person name="Lipzen A."/>
            <person name="Malagnac F."/>
            <person name="Mello A."/>
            <person name="Molinier V."/>
            <person name="Miyauchi S."/>
            <person name="Poulain J."/>
            <person name="Riccioni C."/>
            <person name="Rubini A."/>
            <person name="Sitrit Y."/>
            <person name="Splivallo R."/>
            <person name="Traeger S."/>
            <person name="Wang M."/>
            <person name="Zifcakova L."/>
            <person name="Wipf D."/>
            <person name="Zambonelli A."/>
            <person name="Paolocci F."/>
            <person name="Nowrousian M."/>
            <person name="Ottonello S."/>
            <person name="Baldrian P."/>
            <person name="Spatafora J.W."/>
            <person name="Henrissat B."/>
            <person name="Nagy L.G."/>
            <person name="Aury J.M."/>
            <person name="Wincker P."/>
            <person name="Grigoriev I.V."/>
            <person name="Bonfante P."/>
            <person name="Martin F.M."/>
        </authorList>
    </citation>
    <scope>NUCLEOTIDE SEQUENCE [LARGE SCALE GENOMIC DNA]</scope>
    <source>
        <strain evidence="10 11">CCBAS932</strain>
    </source>
</reference>
<feature type="domain" description="Aminoacyl-transfer RNA synthetases class-II family profile" evidence="9">
    <location>
        <begin position="121"/>
        <end position="436"/>
    </location>
</feature>
<dbReference type="Gene3D" id="2.40.50.140">
    <property type="entry name" value="Nucleic acid-binding proteins"/>
    <property type="match status" value="1"/>
</dbReference>
<evidence type="ECO:0000256" key="4">
    <source>
        <dbReference type="ARBA" id="ARBA00022840"/>
    </source>
</evidence>
<dbReference type="InterPro" id="IPR045864">
    <property type="entry name" value="aa-tRNA-synth_II/BPL/LPL"/>
</dbReference>
<organism evidence="10 11">
    <name type="scientific">Morchella conica CCBAS932</name>
    <dbReference type="NCBI Taxonomy" id="1392247"/>
    <lineage>
        <taxon>Eukaryota</taxon>
        <taxon>Fungi</taxon>
        <taxon>Dikarya</taxon>
        <taxon>Ascomycota</taxon>
        <taxon>Pezizomycotina</taxon>
        <taxon>Pezizomycetes</taxon>
        <taxon>Pezizales</taxon>
        <taxon>Morchellaceae</taxon>
        <taxon>Morchella</taxon>
    </lineage>
</organism>
<comment type="catalytic activity">
    <reaction evidence="7 8">
        <text>tRNA(Lys) + L-lysine + ATP = L-lysyl-tRNA(Lys) + AMP + diphosphate</text>
        <dbReference type="Rhea" id="RHEA:20792"/>
        <dbReference type="Rhea" id="RHEA-COMP:9696"/>
        <dbReference type="Rhea" id="RHEA-COMP:9697"/>
        <dbReference type="ChEBI" id="CHEBI:30616"/>
        <dbReference type="ChEBI" id="CHEBI:32551"/>
        <dbReference type="ChEBI" id="CHEBI:33019"/>
        <dbReference type="ChEBI" id="CHEBI:78442"/>
        <dbReference type="ChEBI" id="CHEBI:78529"/>
        <dbReference type="ChEBI" id="CHEBI:456215"/>
        <dbReference type="EC" id="6.1.1.6"/>
    </reaction>
</comment>
<evidence type="ECO:0000256" key="3">
    <source>
        <dbReference type="ARBA" id="ARBA00022741"/>
    </source>
</evidence>